<protein>
    <submittedName>
        <fullName evidence="1">Uncharacterized protein</fullName>
    </submittedName>
</protein>
<organism evidence="1 2">
    <name type="scientific">Quercus suber</name>
    <name type="common">Cork oak</name>
    <dbReference type="NCBI Taxonomy" id="58331"/>
    <lineage>
        <taxon>Eukaryota</taxon>
        <taxon>Viridiplantae</taxon>
        <taxon>Streptophyta</taxon>
        <taxon>Embryophyta</taxon>
        <taxon>Tracheophyta</taxon>
        <taxon>Spermatophyta</taxon>
        <taxon>Magnoliopsida</taxon>
        <taxon>eudicotyledons</taxon>
        <taxon>Gunneridae</taxon>
        <taxon>Pentapetalae</taxon>
        <taxon>rosids</taxon>
        <taxon>fabids</taxon>
        <taxon>Fagales</taxon>
        <taxon>Fagaceae</taxon>
        <taxon>Quercus</taxon>
    </lineage>
</organism>
<evidence type="ECO:0000313" key="2">
    <source>
        <dbReference type="Proteomes" id="UP000237347"/>
    </source>
</evidence>
<dbReference type="AlphaFoldDB" id="A0AAW0IP41"/>
<comment type="caution">
    <text evidence="1">The sequence shown here is derived from an EMBL/GenBank/DDBJ whole genome shotgun (WGS) entry which is preliminary data.</text>
</comment>
<reference evidence="1 2" key="1">
    <citation type="journal article" date="2018" name="Sci. Data">
        <title>The draft genome sequence of cork oak.</title>
        <authorList>
            <person name="Ramos A.M."/>
            <person name="Usie A."/>
            <person name="Barbosa P."/>
            <person name="Barros P.M."/>
            <person name="Capote T."/>
            <person name="Chaves I."/>
            <person name="Simoes F."/>
            <person name="Abreu I."/>
            <person name="Carrasquinho I."/>
            <person name="Faro C."/>
            <person name="Guimaraes J.B."/>
            <person name="Mendonca D."/>
            <person name="Nobrega F."/>
            <person name="Rodrigues L."/>
            <person name="Saibo N.J.M."/>
            <person name="Varela M.C."/>
            <person name="Egas C."/>
            <person name="Matos J."/>
            <person name="Miguel C.M."/>
            <person name="Oliveira M.M."/>
            <person name="Ricardo C.P."/>
            <person name="Goncalves S."/>
        </authorList>
    </citation>
    <scope>NUCLEOTIDE SEQUENCE [LARGE SCALE GENOMIC DNA]</scope>
    <source>
        <strain evidence="2">cv. HL8</strain>
    </source>
</reference>
<keyword evidence="2" id="KW-1185">Reference proteome</keyword>
<evidence type="ECO:0000313" key="1">
    <source>
        <dbReference type="EMBL" id="KAK7816203.1"/>
    </source>
</evidence>
<dbReference type="EMBL" id="PKMF04000954">
    <property type="protein sequence ID" value="KAK7816203.1"/>
    <property type="molecule type" value="Genomic_DNA"/>
</dbReference>
<proteinExistence type="predicted"/>
<gene>
    <name evidence="1" type="ORF">CFP56_000617</name>
</gene>
<accession>A0AAW0IP41</accession>
<sequence>MAMLGMFELEEMMAMLGIEWSEPRRLLDMSVVHTPQSIHFSLERTETTFQIFNLPPNIVVSDLPHFQPAT</sequence>
<dbReference type="Proteomes" id="UP000237347">
    <property type="component" value="Unassembled WGS sequence"/>
</dbReference>
<name>A0AAW0IP41_QUESU</name>